<dbReference type="EMBL" id="UYYG01001155">
    <property type="protein sequence ID" value="VDN56401.1"/>
    <property type="molecule type" value="Genomic_DNA"/>
</dbReference>
<reference evidence="9" key="1">
    <citation type="submission" date="2017-02" db="UniProtKB">
        <authorList>
            <consortium name="WormBaseParasite"/>
        </authorList>
    </citation>
    <scope>IDENTIFICATION</scope>
</reference>
<dbReference type="CDD" id="cd23165">
    <property type="entry name" value="Prefoldin_4"/>
    <property type="match status" value="1"/>
</dbReference>
<dbReference type="GO" id="GO:0006457">
    <property type="term" value="P:protein folding"/>
    <property type="evidence" value="ECO:0007669"/>
    <property type="project" value="UniProtKB-UniRule"/>
</dbReference>
<dbReference type="Pfam" id="PF01920">
    <property type="entry name" value="Prefoldin_2"/>
    <property type="match status" value="1"/>
</dbReference>
<dbReference type="GO" id="GO:0051082">
    <property type="term" value="F:unfolded protein binding"/>
    <property type="evidence" value="ECO:0007669"/>
    <property type="project" value="InterPro"/>
</dbReference>
<evidence type="ECO:0000313" key="8">
    <source>
        <dbReference type="Proteomes" id="UP000274756"/>
    </source>
</evidence>
<evidence type="ECO:0000256" key="5">
    <source>
        <dbReference type="SAM" id="Coils"/>
    </source>
</evidence>
<evidence type="ECO:0000313" key="7">
    <source>
        <dbReference type="Proteomes" id="UP000038040"/>
    </source>
</evidence>
<dbReference type="PIRSF" id="PIRSF016477">
    <property type="entry name" value="Prefoldin_subunit_4"/>
    <property type="match status" value="1"/>
</dbReference>
<evidence type="ECO:0000313" key="6">
    <source>
        <dbReference type="EMBL" id="VDN56401.1"/>
    </source>
</evidence>
<keyword evidence="3 4" id="KW-0143">Chaperone</keyword>
<dbReference type="GO" id="GO:0016272">
    <property type="term" value="C:prefoldin complex"/>
    <property type="evidence" value="ECO:0007669"/>
    <property type="project" value="UniProtKB-UniRule"/>
</dbReference>
<dbReference type="InterPro" id="IPR002777">
    <property type="entry name" value="PFD_beta-like"/>
</dbReference>
<dbReference type="InterPro" id="IPR016661">
    <property type="entry name" value="PFDN4"/>
</dbReference>
<sequence length="123" mass="14230">MNLKVHVTADDQKLINRFARLHQQWREKLFEANKDLENSNDASDELLLLDDSSAIPMKLGSIFIHYDQDSVNNELESLKDKLKSKINQLSRSEMEMQNEMNALKSILYGKFGNSINLETDKDD</sequence>
<gene>
    <name evidence="6" type="ORF">DME_LOCUS6374</name>
</gene>
<dbReference type="AlphaFoldDB" id="A0A0N4U5A1"/>
<dbReference type="WBParaSite" id="DME_0000201401-mRNA-1">
    <property type="protein sequence ID" value="DME_0000201401-mRNA-1"/>
    <property type="gene ID" value="DME_0000201401"/>
</dbReference>
<evidence type="ECO:0000256" key="2">
    <source>
        <dbReference type="ARBA" id="ARBA00011695"/>
    </source>
</evidence>
<accession>A0A0N4U5A1</accession>
<dbReference type="STRING" id="318479.A0A0N4U5A1"/>
<evidence type="ECO:0000313" key="9">
    <source>
        <dbReference type="WBParaSite" id="DME_0000201401-mRNA-1"/>
    </source>
</evidence>
<dbReference type="GO" id="GO:0005737">
    <property type="term" value="C:cytoplasm"/>
    <property type="evidence" value="ECO:0007669"/>
    <property type="project" value="TreeGrafter"/>
</dbReference>
<comment type="similarity">
    <text evidence="1 4">Belongs to the prefoldin subunit beta family.</text>
</comment>
<dbReference type="InterPro" id="IPR009053">
    <property type="entry name" value="Prefoldin"/>
</dbReference>
<comment type="subunit">
    <text evidence="2 4">Heterohexamer of two PFD-alpha type and four PFD-beta type subunits.</text>
</comment>
<proteinExistence type="inferred from homology"/>
<dbReference type="Proteomes" id="UP000274756">
    <property type="component" value="Unassembled WGS sequence"/>
</dbReference>
<feature type="coiled-coil region" evidence="5">
    <location>
        <begin position="68"/>
        <end position="106"/>
    </location>
</feature>
<keyword evidence="5" id="KW-0175">Coiled coil</keyword>
<comment type="function">
    <text evidence="4">Binds specifically to cytosolic chaperonin (c-CPN) and transfers target proteins to it. Binds to nascent polypeptide chain and promotes folding in an environment in which there are many competing pathways for nonnative proteins.</text>
</comment>
<dbReference type="Proteomes" id="UP000038040">
    <property type="component" value="Unplaced"/>
</dbReference>
<organism evidence="7 9">
    <name type="scientific">Dracunculus medinensis</name>
    <name type="common">Guinea worm</name>
    <dbReference type="NCBI Taxonomy" id="318479"/>
    <lineage>
        <taxon>Eukaryota</taxon>
        <taxon>Metazoa</taxon>
        <taxon>Ecdysozoa</taxon>
        <taxon>Nematoda</taxon>
        <taxon>Chromadorea</taxon>
        <taxon>Rhabditida</taxon>
        <taxon>Spirurina</taxon>
        <taxon>Dracunculoidea</taxon>
        <taxon>Dracunculidae</taxon>
        <taxon>Dracunculus</taxon>
    </lineage>
</organism>
<reference evidence="6 8" key="2">
    <citation type="submission" date="2018-11" db="EMBL/GenBank/DDBJ databases">
        <authorList>
            <consortium name="Pathogen Informatics"/>
        </authorList>
    </citation>
    <scope>NUCLEOTIDE SEQUENCE [LARGE SCALE GENOMIC DNA]</scope>
</reference>
<evidence type="ECO:0000256" key="4">
    <source>
        <dbReference type="PIRNR" id="PIRNR016477"/>
    </source>
</evidence>
<dbReference type="OrthoDB" id="10250441at2759"/>
<dbReference type="PANTHER" id="PTHR21100:SF9">
    <property type="entry name" value="PREFOLDIN SUBUNIT 4"/>
    <property type="match status" value="1"/>
</dbReference>
<protein>
    <recommendedName>
        <fullName evidence="4">Prefoldin subunit 4</fullName>
    </recommendedName>
</protein>
<name>A0A0N4U5A1_DRAME</name>
<dbReference type="Gene3D" id="1.10.287.370">
    <property type="match status" value="1"/>
</dbReference>
<dbReference type="SUPFAM" id="SSF46579">
    <property type="entry name" value="Prefoldin"/>
    <property type="match status" value="1"/>
</dbReference>
<keyword evidence="8" id="KW-1185">Reference proteome</keyword>
<evidence type="ECO:0000256" key="1">
    <source>
        <dbReference type="ARBA" id="ARBA00008045"/>
    </source>
</evidence>
<evidence type="ECO:0000256" key="3">
    <source>
        <dbReference type="ARBA" id="ARBA00023186"/>
    </source>
</evidence>
<dbReference type="PANTHER" id="PTHR21100">
    <property type="entry name" value="PREFOLDIN SUBUNIT 4"/>
    <property type="match status" value="1"/>
</dbReference>